<proteinExistence type="predicted"/>
<comment type="caution">
    <text evidence="2">The sequence shown here is derived from an EMBL/GenBank/DDBJ whole genome shotgun (WGS) entry which is preliminary data.</text>
</comment>
<dbReference type="RefSeq" id="WP_310051947.1">
    <property type="nucleotide sequence ID" value="NZ_JAVDVW010000001.1"/>
</dbReference>
<dbReference type="Proteomes" id="UP001267878">
    <property type="component" value="Unassembled WGS sequence"/>
</dbReference>
<keyword evidence="3" id="KW-1185">Reference proteome</keyword>
<name>A0ABU1VLP0_9GAMM</name>
<dbReference type="InterPro" id="IPR036709">
    <property type="entry name" value="Autotransporte_beta_dom_sf"/>
</dbReference>
<gene>
    <name evidence="2" type="ORF">J2X04_000597</name>
</gene>
<keyword evidence="1" id="KW-0732">Signal</keyword>
<accession>A0ABU1VLP0</accession>
<evidence type="ECO:0000313" key="2">
    <source>
        <dbReference type="EMBL" id="MDR7098250.1"/>
    </source>
</evidence>
<protein>
    <submittedName>
        <fullName evidence="2">Uncharacterized protein</fullName>
    </submittedName>
</protein>
<evidence type="ECO:0000256" key="1">
    <source>
        <dbReference type="SAM" id="SignalP"/>
    </source>
</evidence>
<evidence type="ECO:0000313" key="3">
    <source>
        <dbReference type="Proteomes" id="UP001267878"/>
    </source>
</evidence>
<sequence length="274" mass="30739">MSFTARPLACMATALALAIPAQAFAVEPLDTFSVRLSGYVSTFDTSVRADGETERGTPVDLHRDLGLDKDNIIANIGLTWRPWEHHEFGLGYYTQSADKTRVTQRDIEFDGTLYQAQSTVRAESDIDAYEAYYVWWAASNERWALGPRFGLVWYRLKLGLALEVDANGNQVGGSISNDVSADLPAPTIGGSWRWAFHDDWRMSADAGYFSVNVNDVDGSVYFGRLGIEWFPWERSGFLLDYTISKIKVDATKSDFDGNVDFKDSGLRLGYVYRF</sequence>
<reference evidence="2 3" key="1">
    <citation type="submission" date="2023-07" db="EMBL/GenBank/DDBJ databases">
        <title>Sorghum-associated microbial communities from plants grown in Nebraska, USA.</title>
        <authorList>
            <person name="Schachtman D."/>
        </authorList>
    </citation>
    <scope>NUCLEOTIDE SEQUENCE [LARGE SCALE GENOMIC DNA]</scope>
    <source>
        <strain evidence="2 3">BE187</strain>
    </source>
</reference>
<feature type="chain" id="PRO_5046785364" evidence="1">
    <location>
        <begin position="26"/>
        <end position="274"/>
    </location>
</feature>
<organism evidence="2 3">
    <name type="scientific">Agrilutibacter niabensis</name>
    <dbReference type="NCBI Taxonomy" id="380628"/>
    <lineage>
        <taxon>Bacteria</taxon>
        <taxon>Pseudomonadati</taxon>
        <taxon>Pseudomonadota</taxon>
        <taxon>Gammaproteobacteria</taxon>
        <taxon>Lysobacterales</taxon>
        <taxon>Lysobacteraceae</taxon>
        <taxon>Agrilutibacter</taxon>
    </lineage>
</organism>
<feature type="signal peptide" evidence="1">
    <location>
        <begin position="1"/>
        <end position="25"/>
    </location>
</feature>
<dbReference type="SUPFAM" id="SSF103515">
    <property type="entry name" value="Autotransporter"/>
    <property type="match status" value="1"/>
</dbReference>
<dbReference type="EMBL" id="JAVDVW010000001">
    <property type="protein sequence ID" value="MDR7098250.1"/>
    <property type="molecule type" value="Genomic_DNA"/>
</dbReference>